<reference evidence="2 3" key="1">
    <citation type="submission" date="2019-05" db="EMBL/GenBank/DDBJ databases">
        <title>Another draft genome of Portunus trituberculatus and its Hox gene families provides insights of decapod evolution.</title>
        <authorList>
            <person name="Jeong J.-H."/>
            <person name="Song I."/>
            <person name="Kim S."/>
            <person name="Choi T."/>
            <person name="Kim D."/>
            <person name="Ryu S."/>
            <person name="Kim W."/>
        </authorList>
    </citation>
    <scope>NUCLEOTIDE SEQUENCE [LARGE SCALE GENOMIC DNA]</scope>
    <source>
        <tissue evidence="2">Muscle</tissue>
    </source>
</reference>
<organism evidence="2 3">
    <name type="scientific">Portunus trituberculatus</name>
    <name type="common">Swimming crab</name>
    <name type="synonym">Neptunus trituberculatus</name>
    <dbReference type="NCBI Taxonomy" id="210409"/>
    <lineage>
        <taxon>Eukaryota</taxon>
        <taxon>Metazoa</taxon>
        <taxon>Ecdysozoa</taxon>
        <taxon>Arthropoda</taxon>
        <taxon>Crustacea</taxon>
        <taxon>Multicrustacea</taxon>
        <taxon>Malacostraca</taxon>
        <taxon>Eumalacostraca</taxon>
        <taxon>Eucarida</taxon>
        <taxon>Decapoda</taxon>
        <taxon>Pleocyemata</taxon>
        <taxon>Brachyura</taxon>
        <taxon>Eubrachyura</taxon>
        <taxon>Portunoidea</taxon>
        <taxon>Portunidae</taxon>
        <taxon>Portuninae</taxon>
        <taxon>Portunus</taxon>
    </lineage>
</organism>
<evidence type="ECO:0000256" key="1">
    <source>
        <dbReference type="SAM" id="MobiDB-lite"/>
    </source>
</evidence>
<sequence length="224" mass="24660">MKDKEGPHSDAHDTTHQQTPPNRPGGTCRVCPVSLHTCRSTPIGRCLRLTDWETRESPAGRVTASAQTQGPGQSRSWSWWWWWSEALNFLIPPRRPAPCAKPGAAPPARLLCKVTLRRRRTGGGVTIECSRHDGRCGTGRGQVSGQARLLRHLKGVPRLAPHEARRTWRPVRQRGDVAARQTGGGWSDLSDTDTATLPGSRSLRAVHATLGQHPRRRSSTFSVG</sequence>
<dbReference type="EMBL" id="VSRR010007520">
    <property type="protein sequence ID" value="MPC47054.1"/>
    <property type="molecule type" value="Genomic_DNA"/>
</dbReference>
<dbReference type="AlphaFoldDB" id="A0A5B7FRQ6"/>
<gene>
    <name evidence="2" type="ORF">E2C01_040788</name>
</gene>
<feature type="compositionally biased region" description="Basic and acidic residues" evidence="1">
    <location>
        <begin position="1"/>
        <end position="15"/>
    </location>
</feature>
<dbReference type="Proteomes" id="UP000324222">
    <property type="component" value="Unassembled WGS sequence"/>
</dbReference>
<accession>A0A5B7FRQ6</accession>
<protein>
    <submittedName>
        <fullName evidence="2">Uncharacterized protein</fullName>
    </submittedName>
</protein>
<feature type="region of interest" description="Disordered" evidence="1">
    <location>
        <begin position="174"/>
        <end position="198"/>
    </location>
</feature>
<evidence type="ECO:0000313" key="2">
    <source>
        <dbReference type="EMBL" id="MPC47054.1"/>
    </source>
</evidence>
<keyword evidence="3" id="KW-1185">Reference proteome</keyword>
<name>A0A5B7FRQ6_PORTR</name>
<comment type="caution">
    <text evidence="2">The sequence shown here is derived from an EMBL/GenBank/DDBJ whole genome shotgun (WGS) entry which is preliminary data.</text>
</comment>
<feature type="region of interest" description="Disordered" evidence="1">
    <location>
        <begin position="1"/>
        <end position="26"/>
    </location>
</feature>
<evidence type="ECO:0000313" key="3">
    <source>
        <dbReference type="Proteomes" id="UP000324222"/>
    </source>
</evidence>
<proteinExistence type="predicted"/>